<protein>
    <recommendedName>
        <fullName evidence="4">Probable glycine dehydrogenase (decarboxylating) subunit 1</fullName>
        <ecNumber evidence="4">1.4.4.2</ecNumber>
    </recommendedName>
    <alternativeName>
        <fullName evidence="4">Glycine cleavage system P-protein subunit 1</fullName>
    </alternativeName>
    <alternativeName>
        <fullName evidence="4">Glycine decarboxylase subunit 1</fullName>
    </alternativeName>
    <alternativeName>
        <fullName evidence="4">Glycine dehydrogenase (aminomethyl-transferring) subunit 1</fullName>
    </alternativeName>
</protein>
<dbReference type="EMBL" id="FQZS01000017">
    <property type="protein sequence ID" value="SHJ14678.1"/>
    <property type="molecule type" value="Genomic_DNA"/>
</dbReference>
<dbReference type="Gene3D" id="3.40.640.10">
    <property type="entry name" value="Type I PLP-dependent aspartate aminotransferase-like (Major domain)"/>
    <property type="match status" value="1"/>
</dbReference>
<evidence type="ECO:0000256" key="2">
    <source>
        <dbReference type="ARBA" id="ARBA00023002"/>
    </source>
</evidence>
<dbReference type="Pfam" id="PF02347">
    <property type="entry name" value="GDC-P"/>
    <property type="match status" value="1"/>
</dbReference>
<dbReference type="InterPro" id="IPR015422">
    <property type="entry name" value="PyrdxlP-dep_Trfase_small"/>
</dbReference>
<dbReference type="GO" id="GO:0009116">
    <property type="term" value="P:nucleoside metabolic process"/>
    <property type="evidence" value="ECO:0007669"/>
    <property type="project" value="InterPro"/>
</dbReference>
<dbReference type="EC" id="1.4.4.2" evidence="4"/>
<proteinExistence type="inferred from homology"/>
<evidence type="ECO:0000313" key="7">
    <source>
        <dbReference type="Proteomes" id="UP000184442"/>
    </source>
</evidence>
<organism evidence="6 7">
    <name type="scientific">Lutispora thermophila DSM 19022</name>
    <dbReference type="NCBI Taxonomy" id="1122184"/>
    <lineage>
        <taxon>Bacteria</taxon>
        <taxon>Bacillati</taxon>
        <taxon>Bacillota</taxon>
        <taxon>Clostridia</taxon>
        <taxon>Lutisporales</taxon>
        <taxon>Lutisporaceae</taxon>
        <taxon>Lutispora</taxon>
    </lineage>
</organism>
<evidence type="ECO:0000256" key="1">
    <source>
        <dbReference type="ARBA" id="ARBA00003788"/>
    </source>
</evidence>
<dbReference type="GO" id="GO:0004375">
    <property type="term" value="F:glycine dehydrogenase (decarboxylating) activity"/>
    <property type="evidence" value="ECO:0007669"/>
    <property type="project" value="UniProtKB-EC"/>
</dbReference>
<gene>
    <name evidence="4" type="primary">gcvPA</name>
    <name evidence="6" type="ORF">SAMN02745176_02571</name>
</gene>
<comment type="catalytic activity">
    <reaction evidence="3 4">
        <text>N(6)-[(R)-lipoyl]-L-lysyl-[glycine-cleavage complex H protein] + glycine + H(+) = N(6)-[(R)-S(8)-aminomethyldihydrolipoyl]-L-lysyl-[glycine-cleavage complex H protein] + CO2</text>
        <dbReference type="Rhea" id="RHEA:24304"/>
        <dbReference type="Rhea" id="RHEA-COMP:10494"/>
        <dbReference type="Rhea" id="RHEA-COMP:10495"/>
        <dbReference type="ChEBI" id="CHEBI:15378"/>
        <dbReference type="ChEBI" id="CHEBI:16526"/>
        <dbReference type="ChEBI" id="CHEBI:57305"/>
        <dbReference type="ChEBI" id="CHEBI:83099"/>
        <dbReference type="ChEBI" id="CHEBI:83143"/>
        <dbReference type="EC" id="1.4.4.2"/>
    </reaction>
</comment>
<dbReference type="Gene3D" id="3.90.1150.10">
    <property type="entry name" value="Aspartate Aminotransferase, domain 1"/>
    <property type="match status" value="1"/>
</dbReference>
<dbReference type="SUPFAM" id="SSF53383">
    <property type="entry name" value="PLP-dependent transferases"/>
    <property type="match status" value="1"/>
</dbReference>
<comment type="subunit">
    <text evidence="4">The glycine cleavage system is composed of four proteins: P, T, L and H. In this organism, the P 'protein' is a heterodimer of two subunits.</text>
</comment>
<dbReference type="RefSeq" id="WP_073026583.1">
    <property type="nucleotide sequence ID" value="NZ_FQZS01000017.1"/>
</dbReference>
<comment type="similarity">
    <text evidence="4">Belongs to the GcvP family. N-terminal subunit subfamily.</text>
</comment>
<dbReference type="Proteomes" id="UP000184442">
    <property type="component" value="Unassembled WGS sequence"/>
</dbReference>
<dbReference type="OrthoDB" id="9771867at2"/>
<dbReference type="InterPro" id="IPR049315">
    <property type="entry name" value="GDC-P_N"/>
</dbReference>
<dbReference type="STRING" id="1122184.SAMN02745176_02571"/>
<evidence type="ECO:0000259" key="5">
    <source>
        <dbReference type="Pfam" id="PF02347"/>
    </source>
</evidence>
<name>A0A1M6GXG2_9FIRM</name>
<feature type="domain" description="Glycine cleavage system P-protein N-terminal" evidence="5">
    <location>
        <begin position="4"/>
        <end position="443"/>
    </location>
</feature>
<evidence type="ECO:0000256" key="3">
    <source>
        <dbReference type="ARBA" id="ARBA00049026"/>
    </source>
</evidence>
<dbReference type="AlphaFoldDB" id="A0A1M6GXG2"/>
<keyword evidence="2 4" id="KW-0560">Oxidoreductase</keyword>
<evidence type="ECO:0000313" key="6">
    <source>
        <dbReference type="EMBL" id="SHJ14678.1"/>
    </source>
</evidence>
<reference evidence="6 7" key="1">
    <citation type="submission" date="2016-11" db="EMBL/GenBank/DDBJ databases">
        <authorList>
            <person name="Jaros S."/>
            <person name="Januszkiewicz K."/>
            <person name="Wedrychowicz H."/>
        </authorList>
    </citation>
    <scope>NUCLEOTIDE SEQUENCE [LARGE SCALE GENOMIC DNA]</scope>
    <source>
        <strain evidence="6 7">DSM 19022</strain>
    </source>
</reference>
<dbReference type="PANTHER" id="PTHR42806:SF1">
    <property type="entry name" value="GLYCINE DEHYDROGENASE (DECARBOXYLATING)"/>
    <property type="match status" value="1"/>
</dbReference>
<accession>A0A1M6GXG2</accession>
<dbReference type="PANTHER" id="PTHR42806">
    <property type="entry name" value="GLYCINE CLEAVAGE SYSTEM P-PROTEIN"/>
    <property type="match status" value="1"/>
</dbReference>
<dbReference type="GO" id="GO:0019464">
    <property type="term" value="P:glycine decarboxylation via glycine cleavage system"/>
    <property type="evidence" value="ECO:0007669"/>
    <property type="project" value="UniProtKB-UniRule"/>
</dbReference>
<evidence type="ECO:0000256" key="4">
    <source>
        <dbReference type="HAMAP-Rule" id="MF_00712"/>
    </source>
</evidence>
<dbReference type="InterPro" id="IPR015424">
    <property type="entry name" value="PyrdxlP-dep_Trfase"/>
</dbReference>
<keyword evidence="7" id="KW-1185">Reference proteome</keyword>
<dbReference type="InterPro" id="IPR015421">
    <property type="entry name" value="PyrdxlP-dep_Trfase_major"/>
</dbReference>
<dbReference type="HAMAP" id="MF_00712">
    <property type="entry name" value="GcvPA"/>
    <property type="match status" value="1"/>
</dbReference>
<dbReference type="CDD" id="cd00613">
    <property type="entry name" value="GDC-P"/>
    <property type="match status" value="1"/>
</dbReference>
<sequence>MFPYIPNGPKEEKMMLESIKVNSVDELFEDIPAEVRLGRKLNLGHGMSELELYRHMRSLAGKNKGTEELICFLGAGAYDHYIPSVIKHITSRSEFYTAYTPYQPEISQGTLQVIFEYQTMIANLTGMDVSNASMYDGSTACAEAAIMACENTKRKSIVVSKTVHPETRKVLKTYMRFLGIEVLEVDYEDGSTDVEKLRSLVSANTAGVIVQYPNFFGIIEDLTEVEEVAHGNKAMMIVSIADPISLGALKSPGELGADIVVGEGQALGNPLNYGGPYLGFMATTAKLMRKLPGRIVGQTNDLEGKRAFVLTLQAREQHIRREKATSNICSNQALNALTAAVYLTTMGKQGIKEVAMQSAYKAHYAYNQLLKSGCCSAVFNKPFFKEFAVGCTESIDKVNGKLLNAGILGGYDLSLEYPELTNSTLLCVTEKRTKEEIDKLVSVMVDMREGE</sequence>
<dbReference type="InterPro" id="IPR023010">
    <property type="entry name" value="GcvPA"/>
</dbReference>
<comment type="function">
    <text evidence="1 4">The glycine cleavage system catalyzes the degradation of glycine. The P protein binds the alpha-amino group of glycine through its pyridoxal phosphate cofactor; CO(2) is released and the remaining methylamine moiety is then transferred to the lipoamide cofactor of the H protein.</text>
</comment>
<dbReference type="NCBIfam" id="NF001696">
    <property type="entry name" value="PRK00451.1"/>
    <property type="match status" value="1"/>
</dbReference>
<dbReference type="PIRSF" id="PIRSF006815">
    <property type="entry name" value="GcvPA"/>
    <property type="match status" value="1"/>
</dbReference>
<dbReference type="InterPro" id="IPR020581">
    <property type="entry name" value="GDC_P"/>
</dbReference>